<dbReference type="RefSeq" id="WP_343767140.1">
    <property type="nucleotide sequence ID" value="NZ_BAAACF010000001.1"/>
</dbReference>
<comment type="caution">
    <text evidence="8">The sequence shown here is derived from an EMBL/GenBank/DDBJ whole genome shotgun (WGS) entry which is preliminary data.</text>
</comment>
<evidence type="ECO:0000256" key="2">
    <source>
        <dbReference type="ARBA" id="ARBA00006479"/>
    </source>
</evidence>
<evidence type="ECO:0000313" key="8">
    <source>
        <dbReference type="EMBL" id="GAA0720180.1"/>
    </source>
</evidence>
<accession>A0ABN1IRX6</accession>
<evidence type="ECO:0000256" key="6">
    <source>
        <dbReference type="ARBA" id="ARBA00038887"/>
    </source>
</evidence>
<reference evidence="8 9" key="1">
    <citation type="journal article" date="2019" name="Int. J. Syst. Evol. Microbiol.">
        <title>The Global Catalogue of Microorganisms (GCM) 10K type strain sequencing project: providing services to taxonomists for standard genome sequencing and annotation.</title>
        <authorList>
            <consortium name="The Broad Institute Genomics Platform"/>
            <consortium name="The Broad Institute Genome Sequencing Center for Infectious Disease"/>
            <person name="Wu L."/>
            <person name="Ma J."/>
        </authorList>
    </citation>
    <scope>NUCLEOTIDE SEQUENCE [LARGE SCALE GENOMIC DNA]</scope>
    <source>
        <strain evidence="8 9">JCM 1405</strain>
    </source>
</reference>
<evidence type="ECO:0000313" key="9">
    <source>
        <dbReference type="Proteomes" id="UP001500339"/>
    </source>
</evidence>
<evidence type="ECO:0000256" key="5">
    <source>
        <dbReference type="ARBA" id="ARBA00022842"/>
    </source>
</evidence>
<dbReference type="Pfam" id="PF00480">
    <property type="entry name" value="ROK"/>
    <property type="match status" value="1"/>
</dbReference>
<name>A0ABN1IRX6_9CLOT</name>
<organism evidence="8 9">
    <name type="scientific">Clostridium malenominatum</name>
    <dbReference type="NCBI Taxonomy" id="1539"/>
    <lineage>
        <taxon>Bacteria</taxon>
        <taxon>Bacillati</taxon>
        <taxon>Bacillota</taxon>
        <taxon>Clostridia</taxon>
        <taxon>Eubacteriales</taxon>
        <taxon>Clostridiaceae</taxon>
        <taxon>Clostridium</taxon>
    </lineage>
</organism>
<dbReference type="Proteomes" id="UP001500339">
    <property type="component" value="Unassembled WGS sequence"/>
</dbReference>
<comment type="catalytic activity">
    <reaction evidence="7">
        <text>D-fructose + ATP = D-fructose 6-phosphate + ADP + H(+)</text>
        <dbReference type="Rhea" id="RHEA:16125"/>
        <dbReference type="ChEBI" id="CHEBI:15378"/>
        <dbReference type="ChEBI" id="CHEBI:30616"/>
        <dbReference type="ChEBI" id="CHEBI:37721"/>
        <dbReference type="ChEBI" id="CHEBI:61527"/>
        <dbReference type="ChEBI" id="CHEBI:456216"/>
        <dbReference type="EC" id="2.7.1.4"/>
    </reaction>
</comment>
<evidence type="ECO:0000256" key="4">
    <source>
        <dbReference type="ARBA" id="ARBA00022833"/>
    </source>
</evidence>
<dbReference type="PROSITE" id="PS01125">
    <property type="entry name" value="ROK"/>
    <property type="match status" value="1"/>
</dbReference>
<evidence type="ECO:0000256" key="1">
    <source>
        <dbReference type="ARBA" id="ARBA00001946"/>
    </source>
</evidence>
<dbReference type="PANTHER" id="PTHR42742">
    <property type="entry name" value="TRANSCRIPTIONAL REPRESSOR MPRA"/>
    <property type="match status" value="1"/>
</dbReference>
<keyword evidence="5" id="KW-0460">Magnesium</keyword>
<dbReference type="EC" id="2.7.1.4" evidence="6"/>
<comment type="cofactor">
    <cofactor evidence="1">
        <name>Mg(2+)</name>
        <dbReference type="ChEBI" id="CHEBI:18420"/>
    </cofactor>
</comment>
<comment type="similarity">
    <text evidence="2">Belongs to the ROK (NagC/XylR) family.</text>
</comment>
<dbReference type="EMBL" id="BAAACF010000001">
    <property type="protein sequence ID" value="GAA0720180.1"/>
    <property type="molecule type" value="Genomic_DNA"/>
</dbReference>
<dbReference type="SUPFAM" id="SSF53067">
    <property type="entry name" value="Actin-like ATPase domain"/>
    <property type="match status" value="1"/>
</dbReference>
<keyword evidence="3" id="KW-0479">Metal-binding</keyword>
<dbReference type="Gene3D" id="3.30.420.40">
    <property type="match status" value="2"/>
</dbReference>
<dbReference type="PANTHER" id="PTHR42742:SF3">
    <property type="entry name" value="FRUCTOKINASE"/>
    <property type="match status" value="1"/>
</dbReference>
<sequence>MIGAIEAGGTKFVCAVSDENFNIVERVSFKTTHPEETMKNVFSFFDSYKELKAIGIGSFGPIDINKSSTKYGYITSTPKPGWRDFNFLGEIKKHYNIPIGWTTDVNAACLGEYEMGSAAENKSCIYLTIGTGIGGGAILNGNFVEGFGHPEMGHILVKPHLKDNFKGWCPYHGNCLEGLAAGPSVEKRYGTKAQNLENNHEIWQILAYYIAQALVNYSLILRPEKIILGGGVMKGPGMLELIKEEFNVLLADYIEIPPVDEYIVKPSLGDNAGIIGGLILARKLAFESI</sequence>
<dbReference type="InterPro" id="IPR000600">
    <property type="entry name" value="ROK"/>
</dbReference>
<dbReference type="CDD" id="cd24067">
    <property type="entry name" value="ASKHA_NBD_ROK_BsFRK-like"/>
    <property type="match status" value="1"/>
</dbReference>
<dbReference type="InterPro" id="IPR043129">
    <property type="entry name" value="ATPase_NBD"/>
</dbReference>
<evidence type="ECO:0000256" key="7">
    <source>
        <dbReference type="ARBA" id="ARBA00048451"/>
    </source>
</evidence>
<protein>
    <recommendedName>
        <fullName evidence="6">fructokinase</fullName>
        <ecNumber evidence="6">2.7.1.4</ecNumber>
    </recommendedName>
</protein>
<keyword evidence="4" id="KW-0862">Zinc</keyword>
<proteinExistence type="inferred from homology"/>
<dbReference type="InterPro" id="IPR049874">
    <property type="entry name" value="ROK_cs"/>
</dbReference>
<evidence type="ECO:0000256" key="3">
    <source>
        <dbReference type="ARBA" id="ARBA00022723"/>
    </source>
</evidence>
<dbReference type="InterPro" id="IPR051804">
    <property type="entry name" value="Carb_Metab_Reg_Kinase/Isom"/>
</dbReference>
<keyword evidence="9" id="KW-1185">Reference proteome</keyword>
<gene>
    <name evidence="8" type="ORF">GCM10008905_09100</name>
</gene>